<keyword evidence="1" id="KW-0929">Antimicrobial</keyword>
<dbReference type="Gene3D" id="3.90.1720.10">
    <property type="entry name" value="endopeptidase domain like (from Nostoc punctiforme)"/>
    <property type="match status" value="1"/>
</dbReference>
<dbReference type="SUPFAM" id="SSF54001">
    <property type="entry name" value="Cysteine proteinases"/>
    <property type="match status" value="1"/>
</dbReference>
<protein>
    <submittedName>
        <fullName evidence="4">LYSK, ENDOLYSIN, PEPTIDOGLYCAN, PROTEASE</fullName>
    </submittedName>
</protein>
<keyword evidence="4" id="KW-0378">Hydrolase</keyword>
<feature type="compositionally biased region" description="Low complexity" evidence="2">
    <location>
        <begin position="149"/>
        <end position="160"/>
    </location>
</feature>
<feature type="region of interest" description="Disordered" evidence="2">
    <location>
        <begin position="139"/>
        <end position="160"/>
    </location>
</feature>
<organism evidence="4">
    <name type="scientific">Podoviridae sp. ct7gc4</name>
    <dbReference type="NCBI Taxonomy" id="2826542"/>
    <lineage>
        <taxon>Viruses</taxon>
        <taxon>Duplodnaviria</taxon>
        <taxon>Heunggongvirae</taxon>
        <taxon>Uroviricota</taxon>
        <taxon>Caudoviricetes</taxon>
    </lineage>
</organism>
<dbReference type="InterPro" id="IPR038765">
    <property type="entry name" value="Papain-like_cys_pep_sf"/>
</dbReference>
<reference evidence="4" key="1">
    <citation type="journal article" date="2021" name="Proc. Natl. Acad. Sci. U.S.A.">
        <title>A Catalog of Tens of Thousands of Viruses from Human Metagenomes Reveals Hidden Associations with Chronic Diseases.</title>
        <authorList>
            <person name="Tisza M.J."/>
            <person name="Buck C.B."/>
        </authorList>
    </citation>
    <scope>NUCLEOTIDE SEQUENCE</scope>
    <source>
        <strain evidence="4">Ct7gc4</strain>
    </source>
</reference>
<evidence type="ECO:0000259" key="3">
    <source>
        <dbReference type="Pfam" id="PF05257"/>
    </source>
</evidence>
<evidence type="ECO:0000256" key="2">
    <source>
        <dbReference type="SAM" id="MobiDB-lite"/>
    </source>
</evidence>
<dbReference type="GO" id="GO:0006508">
    <property type="term" value="P:proteolysis"/>
    <property type="evidence" value="ECO:0007669"/>
    <property type="project" value="UniProtKB-KW"/>
</dbReference>
<dbReference type="Pfam" id="PF05257">
    <property type="entry name" value="CHAP"/>
    <property type="match status" value="1"/>
</dbReference>
<dbReference type="GO" id="GO:0008233">
    <property type="term" value="F:peptidase activity"/>
    <property type="evidence" value="ECO:0007669"/>
    <property type="project" value="UniProtKB-KW"/>
</dbReference>
<proteinExistence type="predicted"/>
<dbReference type="GO" id="GO:0001897">
    <property type="term" value="P:symbiont-mediated cytolysis of host cell"/>
    <property type="evidence" value="ECO:0007669"/>
    <property type="project" value="UniProtKB-ARBA"/>
</dbReference>
<evidence type="ECO:0000313" key="4">
    <source>
        <dbReference type="EMBL" id="DAD94892.1"/>
    </source>
</evidence>
<feature type="domain" description="Peptidase C51" evidence="3">
    <location>
        <begin position="19"/>
        <end position="116"/>
    </location>
</feature>
<sequence>MVDVQAWLERTQNQYWDMDGVYGAQCWDLWAKYCMDNYNLSLGDCITPTGYAEGNYTMFPTTAAVGRVFEKKDADHTPGMGDVVFWRFGSQDYPGSHVAIVWGGVRGDNIDVLTQNPTPAVHQLLPLAKGSQLLGYLHPRALPEPPESGDNPTGGNNPGVNVNGDVSAWIQLQGDNLVYHSGSGTTSLQAVFYKASAQTWIYRGGTGQPDADQGQGTPSVGDGKSSYALYVIGTVESSLRWDAVEPNNQGIGIAQWSFGRRLQVLNAMKAVDAEGYKSFAAAAPNIATLMESGGAFDRAMTGSEVAAFQTWARRTESRQGQRNQFAKDYEGYPQMYDDVKMQILWVSAYHQSPAGALNVPHASTLAQLYNNILNTSPFGAYGTRYNNVYSLLNVWDGASAPPNF</sequence>
<dbReference type="InterPro" id="IPR007921">
    <property type="entry name" value="CHAP_dom"/>
</dbReference>
<accession>A0A8S5NKJ8</accession>
<name>A0A8S5NKJ8_9CAUD</name>
<dbReference type="EMBL" id="BK015185">
    <property type="protein sequence ID" value="DAD94892.1"/>
    <property type="molecule type" value="Genomic_DNA"/>
</dbReference>
<keyword evidence="4" id="KW-0645">Protease</keyword>
<evidence type="ECO:0000256" key="1">
    <source>
        <dbReference type="ARBA" id="ARBA00022529"/>
    </source>
</evidence>